<reference evidence="1 2" key="1">
    <citation type="submission" date="2022-12" db="EMBL/GenBank/DDBJ databases">
        <title>Chromosome-level genome of Tegillarca granosa.</title>
        <authorList>
            <person name="Kim J."/>
        </authorList>
    </citation>
    <scope>NUCLEOTIDE SEQUENCE [LARGE SCALE GENOMIC DNA]</scope>
    <source>
        <strain evidence="1">Teg-2019</strain>
        <tissue evidence="1">Adductor muscle</tissue>
    </source>
</reference>
<dbReference type="Proteomes" id="UP001217089">
    <property type="component" value="Unassembled WGS sequence"/>
</dbReference>
<dbReference type="EMBL" id="JARBDR010000657">
    <property type="protein sequence ID" value="KAJ8309490.1"/>
    <property type="molecule type" value="Genomic_DNA"/>
</dbReference>
<sequence>MFTAVQSCLKLCLKFKFNIGSIFEFFGNLSLKDTNTIIEMNLFICSNFHGIDIEKHLEFDKTKPKFYFHNNMYLHTFNENILNFPQTKFWFSFYYFFFFFHDLKKKKTMWNLFNKHTKQNMLNQLNKLGEYNCLTVRKGHLKKMIDYEFKLIFIGKCVQIRRMKNEIILKKKFEFLPTK</sequence>
<accession>A0ABQ9F041</accession>
<proteinExistence type="predicted"/>
<name>A0ABQ9F041_TEGGR</name>
<keyword evidence="2" id="KW-1185">Reference proteome</keyword>
<protein>
    <submittedName>
        <fullName evidence="1">Uncharacterized protein</fullName>
    </submittedName>
</protein>
<evidence type="ECO:0000313" key="1">
    <source>
        <dbReference type="EMBL" id="KAJ8309490.1"/>
    </source>
</evidence>
<gene>
    <name evidence="1" type="ORF">KUTeg_014364</name>
</gene>
<comment type="caution">
    <text evidence="1">The sequence shown here is derived from an EMBL/GenBank/DDBJ whole genome shotgun (WGS) entry which is preliminary data.</text>
</comment>
<organism evidence="1 2">
    <name type="scientific">Tegillarca granosa</name>
    <name type="common">Malaysian cockle</name>
    <name type="synonym">Anadara granosa</name>
    <dbReference type="NCBI Taxonomy" id="220873"/>
    <lineage>
        <taxon>Eukaryota</taxon>
        <taxon>Metazoa</taxon>
        <taxon>Spiralia</taxon>
        <taxon>Lophotrochozoa</taxon>
        <taxon>Mollusca</taxon>
        <taxon>Bivalvia</taxon>
        <taxon>Autobranchia</taxon>
        <taxon>Pteriomorphia</taxon>
        <taxon>Arcoida</taxon>
        <taxon>Arcoidea</taxon>
        <taxon>Arcidae</taxon>
        <taxon>Tegillarca</taxon>
    </lineage>
</organism>
<evidence type="ECO:0000313" key="2">
    <source>
        <dbReference type="Proteomes" id="UP001217089"/>
    </source>
</evidence>